<reference evidence="2 3" key="1">
    <citation type="journal article" date="2020" name="IScience">
        <title>Genome Sequencing of the Endangered Kingdonia uniflora (Circaeasteraceae, Ranunculales) Reveals Potential Mechanisms of Evolutionary Specialization.</title>
        <authorList>
            <person name="Sun Y."/>
            <person name="Deng T."/>
            <person name="Zhang A."/>
            <person name="Moore M.J."/>
            <person name="Landis J.B."/>
            <person name="Lin N."/>
            <person name="Zhang H."/>
            <person name="Zhang X."/>
            <person name="Huang J."/>
            <person name="Zhang X."/>
            <person name="Sun H."/>
            <person name="Wang H."/>
        </authorList>
    </citation>
    <scope>NUCLEOTIDE SEQUENCE [LARGE SCALE GENOMIC DNA]</scope>
    <source>
        <strain evidence="2">TB1705</strain>
        <tissue evidence="2">Leaf</tissue>
    </source>
</reference>
<organism evidence="2 3">
    <name type="scientific">Kingdonia uniflora</name>
    <dbReference type="NCBI Taxonomy" id="39325"/>
    <lineage>
        <taxon>Eukaryota</taxon>
        <taxon>Viridiplantae</taxon>
        <taxon>Streptophyta</taxon>
        <taxon>Embryophyta</taxon>
        <taxon>Tracheophyta</taxon>
        <taxon>Spermatophyta</taxon>
        <taxon>Magnoliopsida</taxon>
        <taxon>Ranunculales</taxon>
        <taxon>Circaeasteraceae</taxon>
        <taxon>Kingdonia</taxon>
    </lineage>
</organism>
<dbReference type="Proteomes" id="UP000541444">
    <property type="component" value="Unassembled WGS sequence"/>
</dbReference>
<dbReference type="InterPro" id="IPR012340">
    <property type="entry name" value="NA-bd_OB-fold"/>
</dbReference>
<dbReference type="EMBL" id="JACGCM010001135">
    <property type="protein sequence ID" value="KAF6161275.1"/>
    <property type="molecule type" value="Genomic_DNA"/>
</dbReference>
<feature type="region of interest" description="Disordered" evidence="1">
    <location>
        <begin position="289"/>
        <end position="341"/>
    </location>
</feature>
<dbReference type="SUPFAM" id="SSF50249">
    <property type="entry name" value="Nucleic acid-binding proteins"/>
    <property type="match status" value="1"/>
</dbReference>
<evidence type="ECO:0000256" key="1">
    <source>
        <dbReference type="SAM" id="MobiDB-lite"/>
    </source>
</evidence>
<protein>
    <submittedName>
        <fullName evidence="2">Uncharacterized protein</fullName>
    </submittedName>
</protein>
<accession>A0A7J7N297</accession>
<gene>
    <name evidence="2" type="ORF">GIB67_009162</name>
</gene>
<proteinExistence type="predicted"/>
<name>A0A7J7N297_9MAGN</name>
<dbReference type="Gene3D" id="2.40.50.140">
    <property type="entry name" value="Nucleic acid-binding proteins"/>
    <property type="match status" value="1"/>
</dbReference>
<keyword evidence="3" id="KW-1185">Reference proteome</keyword>
<evidence type="ECO:0000313" key="2">
    <source>
        <dbReference type="EMBL" id="KAF6161275.1"/>
    </source>
</evidence>
<dbReference type="AlphaFoldDB" id="A0A7J7N297"/>
<comment type="caution">
    <text evidence="2">The sequence shown here is derived from an EMBL/GenBank/DDBJ whole genome shotgun (WGS) entry which is preliminary data.</text>
</comment>
<sequence>MGVEGLWRRIKKDFVENLEENKEELEKNWGKNTVGDQIEVICQKTYLAKFRRFLQENSILHLQNIYLSFLSSEVPAAIDCRLQIQLQDKTIIRELDDTEDSPRYKFTFADFDTLINYTHKKKKNLWGNNLRITLWGSVAAELGRELDQLNRQNTLLFITSLSTNLWNDIVNASSTFSTGIYINLDIPEATIFCNSIQTNIELTPTKQGKQFDQNMLDSQTTITQMKFSISNHYATKHTTVYQTSAKGIATSTTNILEDEDSASVAGGQRIVIYTPMQVAELKRSSTKRARKVEEINSTPLESDAHLTPNDEQEMKNEDKQFQQVSDPEDDRLITFTKSVRK</sequence>
<evidence type="ECO:0000313" key="3">
    <source>
        <dbReference type="Proteomes" id="UP000541444"/>
    </source>
</evidence>